<dbReference type="EMBL" id="JALDAX010000001">
    <property type="protein sequence ID" value="MCI3238714.1"/>
    <property type="molecule type" value="Genomic_DNA"/>
</dbReference>
<organism evidence="2 3">
    <name type="scientific">Streptomyces spinosisporus</name>
    <dbReference type="NCBI Taxonomy" id="2927582"/>
    <lineage>
        <taxon>Bacteria</taxon>
        <taxon>Bacillati</taxon>
        <taxon>Actinomycetota</taxon>
        <taxon>Actinomycetes</taxon>
        <taxon>Kitasatosporales</taxon>
        <taxon>Streptomycetaceae</taxon>
        <taxon>Streptomyces</taxon>
    </lineage>
</organism>
<proteinExistence type="predicted"/>
<dbReference type="InterPro" id="IPR026898">
    <property type="entry name" value="PrsW"/>
</dbReference>
<gene>
    <name evidence="2" type="ORF">MQN93_03130</name>
</gene>
<reference evidence="2" key="1">
    <citation type="submission" date="2022-03" db="EMBL/GenBank/DDBJ databases">
        <title>Streptomyces 7R015 and 7R016 isolated from Barleria lupulina in Thailand.</title>
        <authorList>
            <person name="Kanchanasin P."/>
            <person name="Phongsopitanun W."/>
            <person name="Tanasupawat S."/>
        </authorList>
    </citation>
    <scope>NUCLEOTIDE SEQUENCE</scope>
    <source>
        <strain evidence="2">7R016</strain>
    </source>
</reference>
<feature type="transmembrane region" description="Helical" evidence="1">
    <location>
        <begin position="48"/>
        <end position="70"/>
    </location>
</feature>
<dbReference type="Proteomes" id="UP001165270">
    <property type="component" value="Unassembled WGS sequence"/>
</dbReference>
<feature type="transmembrane region" description="Helical" evidence="1">
    <location>
        <begin position="214"/>
        <end position="232"/>
    </location>
</feature>
<evidence type="ECO:0000256" key="1">
    <source>
        <dbReference type="SAM" id="Phobius"/>
    </source>
</evidence>
<sequence length="282" mass="29947">MAKRTVGKRRGLGYRLQFFKRPWFRTWLSMTVLAVLMSVVMLTTDNEAVVPAALFYGAAAAPLAFAMATHTRTGFATSVPPSVLLGMFLFGGGISLALGGFFDAEFIRDLNSPEILVVGFIEELAKFLPVLAMALTGRYLAVRSGVALGFATALGFAVLESMSYGLQAALSDGITAAEGTLIGRGLTEPFGHLAWTGLLCALAFTSWQKRGKVTLTAGLVGGYLLVALLHSANDGLLTYESENPVLFLGYLAVAVTSYVLFRLGTRSLTLPTAAAQPQPRPA</sequence>
<keyword evidence="1" id="KW-1133">Transmembrane helix</keyword>
<dbReference type="PANTHER" id="PTHR36844:SF1">
    <property type="entry name" value="PROTEASE PRSW"/>
    <property type="match status" value="1"/>
</dbReference>
<evidence type="ECO:0000313" key="3">
    <source>
        <dbReference type="Proteomes" id="UP001165270"/>
    </source>
</evidence>
<dbReference type="PANTHER" id="PTHR36844">
    <property type="entry name" value="PROTEASE PRSW"/>
    <property type="match status" value="1"/>
</dbReference>
<comment type="caution">
    <text evidence="2">The sequence shown here is derived from an EMBL/GenBank/DDBJ whole genome shotgun (WGS) entry which is preliminary data.</text>
</comment>
<keyword evidence="1" id="KW-0812">Transmembrane</keyword>
<dbReference type="GO" id="GO:0008237">
    <property type="term" value="F:metallopeptidase activity"/>
    <property type="evidence" value="ECO:0007669"/>
    <property type="project" value="UniProtKB-KW"/>
</dbReference>
<dbReference type="RefSeq" id="WP_242708169.1">
    <property type="nucleotide sequence ID" value="NZ_JALDAX010000001.1"/>
</dbReference>
<evidence type="ECO:0000313" key="2">
    <source>
        <dbReference type="EMBL" id="MCI3238714.1"/>
    </source>
</evidence>
<feature type="transmembrane region" description="Helical" evidence="1">
    <location>
        <begin position="23"/>
        <end position="42"/>
    </location>
</feature>
<dbReference type="Pfam" id="PF13367">
    <property type="entry name" value="PrsW-protease"/>
    <property type="match status" value="1"/>
</dbReference>
<keyword evidence="2" id="KW-0378">Hydrolase</keyword>
<accession>A0ABS9X9H1</accession>
<keyword evidence="2" id="KW-0482">Metalloprotease</keyword>
<name>A0ABS9X9H1_9ACTN</name>
<feature type="transmembrane region" description="Helical" evidence="1">
    <location>
        <begin position="147"/>
        <end position="170"/>
    </location>
</feature>
<keyword evidence="3" id="KW-1185">Reference proteome</keyword>
<keyword evidence="2" id="KW-0645">Protease</keyword>
<keyword evidence="1" id="KW-0472">Membrane</keyword>
<protein>
    <submittedName>
        <fullName evidence="2">PrsW family intramembrane metalloprotease</fullName>
    </submittedName>
</protein>
<feature type="transmembrane region" description="Helical" evidence="1">
    <location>
        <begin position="244"/>
        <end position="261"/>
    </location>
</feature>
<feature type="transmembrane region" description="Helical" evidence="1">
    <location>
        <begin position="82"/>
        <end position="102"/>
    </location>
</feature>